<keyword evidence="2" id="KW-1185">Reference proteome</keyword>
<protein>
    <submittedName>
        <fullName evidence="1">Uncharacterized protein</fullName>
    </submittedName>
</protein>
<dbReference type="EMBL" id="JAYMYR010000104">
    <property type="protein sequence ID" value="KAK7325751.1"/>
    <property type="molecule type" value="Genomic_DNA"/>
</dbReference>
<reference evidence="1 2" key="1">
    <citation type="submission" date="2024-01" db="EMBL/GenBank/DDBJ databases">
        <title>The genomes of 5 underutilized Papilionoideae crops provide insights into root nodulation and disease resistanc.</title>
        <authorList>
            <person name="Jiang F."/>
        </authorList>
    </citation>
    <scope>NUCLEOTIDE SEQUENCE [LARGE SCALE GENOMIC DNA]</scope>
    <source>
        <strain evidence="1">JINMINGXINNONG_FW02</strain>
        <tissue evidence="1">Leaves</tissue>
    </source>
</reference>
<evidence type="ECO:0000313" key="1">
    <source>
        <dbReference type="EMBL" id="KAK7325751.1"/>
    </source>
</evidence>
<dbReference type="Proteomes" id="UP001374584">
    <property type="component" value="Unassembled WGS sequence"/>
</dbReference>
<evidence type="ECO:0000313" key="2">
    <source>
        <dbReference type="Proteomes" id="UP001374584"/>
    </source>
</evidence>
<accession>A0AAN9KZA2</accession>
<dbReference type="AlphaFoldDB" id="A0AAN9KZA2"/>
<proteinExistence type="predicted"/>
<gene>
    <name evidence="1" type="ORF">VNO80_33791</name>
</gene>
<name>A0AAN9KZA2_PHACN</name>
<comment type="caution">
    <text evidence="1">The sequence shown here is derived from an EMBL/GenBank/DDBJ whole genome shotgun (WGS) entry which is preliminary data.</text>
</comment>
<sequence>METGALFDRACLRYLPSGLDRIKSFVVRKGFNPAAGVGPQASELALQKKLRRWRALCPKHVSERILESDSGERCIFGYSNQYGSGLKSDDFTAISIDVLKA</sequence>
<organism evidence="1 2">
    <name type="scientific">Phaseolus coccineus</name>
    <name type="common">Scarlet runner bean</name>
    <name type="synonym">Phaseolus multiflorus</name>
    <dbReference type="NCBI Taxonomy" id="3886"/>
    <lineage>
        <taxon>Eukaryota</taxon>
        <taxon>Viridiplantae</taxon>
        <taxon>Streptophyta</taxon>
        <taxon>Embryophyta</taxon>
        <taxon>Tracheophyta</taxon>
        <taxon>Spermatophyta</taxon>
        <taxon>Magnoliopsida</taxon>
        <taxon>eudicotyledons</taxon>
        <taxon>Gunneridae</taxon>
        <taxon>Pentapetalae</taxon>
        <taxon>rosids</taxon>
        <taxon>fabids</taxon>
        <taxon>Fabales</taxon>
        <taxon>Fabaceae</taxon>
        <taxon>Papilionoideae</taxon>
        <taxon>50 kb inversion clade</taxon>
        <taxon>NPAAA clade</taxon>
        <taxon>indigoferoid/millettioid clade</taxon>
        <taxon>Phaseoleae</taxon>
        <taxon>Phaseolus</taxon>
    </lineage>
</organism>